<comment type="cofactor">
    <cofactor evidence="1">
        <name>Fe(2+)</name>
        <dbReference type="ChEBI" id="CHEBI:29033"/>
    </cofactor>
</comment>
<keyword evidence="4" id="KW-0045">Antibiotic biosynthesis</keyword>
<dbReference type="PANTHER" id="PTHR10696:SF56">
    <property type="entry name" value="TAUD_TFDA-LIKE DOMAIN-CONTAINING PROTEIN"/>
    <property type="match status" value="1"/>
</dbReference>
<evidence type="ECO:0000256" key="3">
    <source>
        <dbReference type="ARBA" id="ARBA00023004"/>
    </source>
</evidence>
<evidence type="ECO:0000256" key="1">
    <source>
        <dbReference type="ARBA" id="ARBA00001954"/>
    </source>
</evidence>
<feature type="domain" description="TauD/TfdA-like" evidence="5">
    <location>
        <begin position="30"/>
        <end position="316"/>
    </location>
</feature>
<organism evidence="6">
    <name type="scientific">Streptomyces atroolivaceus</name>
    <dbReference type="NCBI Taxonomy" id="66869"/>
    <lineage>
        <taxon>Bacteria</taxon>
        <taxon>Bacillati</taxon>
        <taxon>Actinomycetota</taxon>
        <taxon>Actinomycetes</taxon>
        <taxon>Kitasatosporales</taxon>
        <taxon>Streptomycetaceae</taxon>
        <taxon>Streptomyces</taxon>
    </lineage>
</organism>
<dbReference type="GO" id="GO:0017000">
    <property type="term" value="P:antibiotic biosynthetic process"/>
    <property type="evidence" value="ECO:0007669"/>
    <property type="project" value="UniProtKB-KW"/>
</dbReference>
<reference evidence="6" key="2">
    <citation type="submission" date="2002-02" db="EMBL/GenBank/DDBJ databases">
        <authorList>
            <person name="Cheng Y.-Q."/>
            <person name="Tang G.-L."/>
            <person name="Shen B."/>
        </authorList>
    </citation>
    <scope>NUCLEOTIDE SEQUENCE</scope>
</reference>
<keyword evidence="2" id="KW-0560">Oxidoreductase</keyword>
<dbReference type="SUPFAM" id="SSF51197">
    <property type="entry name" value="Clavaminate synthase-like"/>
    <property type="match status" value="1"/>
</dbReference>
<proteinExistence type="predicted"/>
<reference evidence="6" key="3">
    <citation type="journal article" date="2003" name="Proc. Natl. Acad. Sci. U.S.A.">
        <title>Type I polyketide synthase requiring a discrete acyltransferase for polyketide biosynthesis.</title>
        <authorList>
            <person name="Cheng Y.Q."/>
            <person name="Tang G.L."/>
            <person name="Shen B."/>
        </authorList>
    </citation>
    <scope>NUCLEOTIDE SEQUENCE</scope>
</reference>
<evidence type="ECO:0000256" key="4">
    <source>
        <dbReference type="ARBA" id="ARBA00023194"/>
    </source>
</evidence>
<dbReference type="InterPro" id="IPR003819">
    <property type="entry name" value="TauD/TfdA-like"/>
</dbReference>
<keyword evidence="3" id="KW-0408">Iron</keyword>
<protein>
    <submittedName>
        <fullName evidence="6">Putative regulatory protein</fullName>
    </submittedName>
</protein>
<evidence type="ECO:0000313" key="6">
    <source>
        <dbReference type="EMBL" id="AAN85494.1"/>
    </source>
</evidence>
<dbReference type="EMBL" id="AF484556">
    <property type="protein sequence ID" value="AAN85494.1"/>
    <property type="molecule type" value="Genomic_DNA"/>
</dbReference>
<dbReference type="PANTHER" id="PTHR10696">
    <property type="entry name" value="GAMMA-BUTYROBETAINE HYDROXYLASE-RELATED"/>
    <property type="match status" value="1"/>
</dbReference>
<reference evidence="6" key="4">
    <citation type="journal article" date="2004" name="Chem. Biol.">
        <title>Leinamycin biosynthesis revealing unprecedented architectural complexity for a hybrid polyketide synthase and nonribosomal peptide synthetase.</title>
        <authorList>
            <person name="Tang G.L."/>
            <person name="Cheng Y.Q."/>
            <person name="Shen B."/>
        </authorList>
    </citation>
    <scope>NUCLEOTIDE SEQUENCE</scope>
</reference>
<evidence type="ECO:0000259" key="5">
    <source>
        <dbReference type="Pfam" id="PF02668"/>
    </source>
</evidence>
<accession>Q8GGS1</accession>
<dbReference type="Gene3D" id="3.60.130.10">
    <property type="entry name" value="Clavaminate synthase-like"/>
    <property type="match status" value="1"/>
</dbReference>
<dbReference type="AlphaFoldDB" id="Q8GGS1"/>
<evidence type="ECO:0000256" key="2">
    <source>
        <dbReference type="ARBA" id="ARBA00023002"/>
    </source>
</evidence>
<dbReference type="InterPro" id="IPR050411">
    <property type="entry name" value="AlphaKG_dependent_hydroxylases"/>
</dbReference>
<dbReference type="Pfam" id="PF02668">
    <property type="entry name" value="TauD"/>
    <property type="match status" value="1"/>
</dbReference>
<sequence length="330" mass="36716">MTIEVHDAVAVSPVWEGRSLPALVRCESPGGALPAWVSAHRDEVDALARKAGAVLLRGFDVRGAQDFRAVMDALSPQVLAYGERSSPRSQVSDGVYTSTEYPADQPILLHNEQSYTAKWPTRIVFFCERAATEGGRTPLADSRRILARLRPETVDRFERLGVRYVRNYLPGISLRWQEAFQTDRVEDVAAYCARADITPEWVDEDHLRTVQVRPAVRRHPVTGERSWFNHALFFHVTSLDPEVSAGLLEALDEEDLPYNTYYGDGSPIESETLAELRAAYAAETTGFDWQPGDVLVVENMLVAHAREPFVGPRRILTAMADAIDAGEVPA</sequence>
<reference evidence="6" key="1">
    <citation type="journal article" date="2002" name="J. Bacteriol.">
        <title>Identification and localization of the gene cluster encoding biosynthesis of the antitumor macrolactam leinamycin in Streptomyces atroolivaceus S-140.</title>
        <authorList>
            <person name="Cheng Y.Q."/>
            <person name="Tang G.L."/>
            <person name="Shen B."/>
        </authorList>
    </citation>
    <scope>NUCLEOTIDE SEQUENCE</scope>
</reference>
<name>Q8GGS1_STRAZ</name>
<dbReference type="InterPro" id="IPR042098">
    <property type="entry name" value="TauD-like_sf"/>
</dbReference>
<dbReference type="GO" id="GO:0016491">
    <property type="term" value="F:oxidoreductase activity"/>
    <property type="evidence" value="ECO:0007669"/>
    <property type="project" value="UniProtKB-KW"/>
</dbReference>